<dbReference type="AlphaFoldDB" id="G7V8G4"/>
<dbReference type="OrthoDB" id="9799110at2"/>
<evidence type="ECO:0000313" key="17">
    <source>
        <dbReference type="Proteomes" id="UP000005868"/>
    </source>
</evidence>
<dbReference type="FunFam" id="3.40.1160.10:FF:000002">
    <property type="entry name" value="Aspartokinase"/>
    <property type="match status" value="1"/>
</dbReference>
<dbReference type="NCBIfam" id="TIGR00657">
    <property type="entry name" value="asp_kinases"/>
    <property type="match status" value="1"/>
</dbReference>
<evidence type="ECO:0000256" key="12">
    <source>
        <dbReference type="PIRSR" id="PIRSR000726-1"/>
    </source>
</evidence>
<dbReference type="Proteomes" id="UP000005868">
    <property type="component" value="Chromosome"/>
</dbReference>
<keyword evidence="17" id="KW-1185">Reference proteome</keyword>
<comment type="pathway">
    <text evidence="2 14">Amino-acid biosynthesis; L-methionine biosynthesis via de novo pathway; L-homoserine from L-aspartate: step 1/3.</text>
</comment>
<dbReference type="STRING" id="580340.Tlie_0591"/>
<dbReference type="UniPathway" id="UPA00034">
    <property type="reaction ID" value="UER00015"/>
</dbReference>
<evidence type="ECO:0000256" key="3">
    <source>
        <dbReference type="ARBA" id="ARBA00005139"/>
    </source>
</evidence>
<name>G7V8G4_THELD</name>
<dbReference type="UniPathway" id="UPA00051">
    <property type="reaction ID" value="UER00462"/>
</dbReference>
<dbReference type="SUPFAM" id="SSF53633">
    <property type="entry name" value="Carbamate kinase-like"/>
    <property type="match status" value="1"/>
</dbReference>
<keyword evidence="5 14" id="KW-0028">Amino-acid biosynthesis</keyword>
<feature type="binding site" evidence="12">
    <location>
        <begin position="209"/>
        <end position="210"/>
    </location>
    <ligand>
        <name>ATP</name>
        <dbReference type="ChEBI" id="CHEBI:30616"/>
    </ligand>
</feature>
<dbReference type="GO" id="GO:0004072">
    <property type="term" value="F:aspartate kinase activity"/>
    <property type="evidence" value="ECO:0007669"/>
    <property type="project" value="UniProtKB-EC"/>
</dbReference>
<evidence type="ECO:0000256" key="4">
    <source>
        <dbReference type="ARBA" id="ARBA00010122"/>
    </source>
</evidence>
<sequence length="404" mass="42964">MRLQVMKFGGSSVATPERMALVASKIKKFHQEVGRTVVVVSAMGDTTDRLLQLAREFCTASRHREIDQLVATGEQQSTALLAMALEREGLKAQSLSGALVGIKARGPYTDGRINGIDPKNVINILEDGAIPVVAGFQAVNEKGDIVTLGRGGSDLSAVALAAALDAEKCCIFTDVAGIYTADPRMVPAARKLEKISYEECMEMASMGAKVMQARSVELAERYDVPVYVASSFSEERGTWIVREDVKENFLVKAVASDTNVAKVALLGVPDVPGMAAEVFQALSSGGVSAEMIIQSVMRGQINDIAFLVKKESLGDAIDICRDIARKIKAQGVAFDTEIGKVSIIGAGITSHPEVPARMFAALASEGINLDMISSTALSITCVVGAKDVEKAAKTLHKVFIEEGK</sequence>
<gene>
    <name evidence="16" type="ordered locus">Tlie_0591</name>
</gene>
<evidence type="ECO:0000256" key="11">
    <source>
        <dbReference type="ARBA" id="ARBA00047872"/>
    </source>
</evidence>
<dbReference type="GO" id="GO:0005524">
    <property type="term" value="F:ATP binding"/>
    <property type="evidence" value="ECO:0007669"/>
    <property type="project" value="UniProtKB-KW"/>
</dbReference>
<dbReference type="Gene3D" id="3.40.1160.10">
    <property type="entry name" value="Acetylglutamate kinase-like"/>
    <property type="match status" value="1"/>
</dbReference>
<dbReference type="InterPro" id="IPR041740">
    <property type="entry name" value="AKii-LysC-BS"/>
</dbReference>
<dbReference type="InterPro" id="IPR045865">
    <property type="entry name" value="ACT-like_dom_sf"/>
</dbReference>
<dbReference type="CDD" id="cd04261">
    <property type="entry name" value="AAK_AKii-LysC-BS"/>
    <property type="match status" value="1"/>
</dbReference>
<dbReference type="GO" id="GO:0009089">
    <property type="term" value="P:lysine biosynthetic process via diaminopimelate"/>
    <property type="evidence" value="ECO:0007669"/>
    <property type="project" value="UniProtKB-UniPathway"/>
</dbReference>
<evidence type="ECO:0000256" key="7">
    <source>
        <dbReference type="ARBA" id="ARBA00022741"/>
    </source>
</evidence>
<dbReference type="GO" id="GO:0009090">
    <property type="term" value="P:homoserine biosynthetic process"/>
    <property type="evidence" value="ECO:0007669"/>
    <property type="project" value="TreeGrafter"/>
</dbReference>
<keyword evidence="10" id="KW-0457">Lysine biosynthesis</keyword>
<dbReference type="EMBL" id="CP003096">
    <property type="protein sequence ID" value="AER66326.1"/>
    <property type="molecule type" value="Genomic_DNA"/>
</dbReference>
<dbReference type="Gene3D" id="3.30.2130.10">
    <property type="entry name" value="VC0802-like"/>
    <property type="match status" value="1"/>
</dbReference>
<keyword evidence="6 13" id="KW-0808">Transferase</keyword>
<dbReference type="PANTHER" id="PTHR21499:SF3">
    <property type="entry name" value="ASPARTOKINASE"/>
    <property type="match status" value="1"/>
</dbReference>
<dbReference type="EC" id="2.7.2.4" evidence="13"/>
<keyword evidence="7 12" id="KW-0547">Nucleotide-binding</keyword>
<feature type="binding site" evidence="12">
    <location>
        <begin position="173"/>
        <end position="174"/>
    </location>
    <ligand>
        <name>ATP</name>
        <dbReference type="ChEBI" id="CHEBI:30616"/>
    </ligand>
</feature>
<keyword evidence="9 12" id="KW-0067">ATP-binding</keyword>
<feature type="domain" description="ACT" evidence="15">
    <location>
        <begin position="263"/>
        <end position="334"/>
    </location>
</feature>
<protein>
    <recommendedName>
        <fullName evidence="13">Aspartokinase</fullName>
        <ecNumber evidence="13">2.7.2.4</ecNumber>
    </recommendedName>
</protein>
<comment type="pathway">
    <text evidence="3 14">Amino-acid biosynthesis; L-threonine biosynthesis; L-threonine from L-aspartate: step 1/5.</text>
</comment>
<dbReference type="InterPro" id="IPR054352">
    <property type="entry name" value="ACT_Aspartokinase"/>
</dbReference>
<organism evidence="16 17">
    <name type="scientific">Thermovirga lienii (strain ATCC BAA-1197 / DSM 17291 / Cas60314)</name>
    <dbReference type="NCBI Taxonomy" id="580340"/>
    <lineage>
        <taxon>Bacteria</taxon>
        <taxon>Thermotogati</taxon>
        <taxon>Synergistota</taxon>
        <taxon>Synergistia</taxon>
        <taxon>Synergistales</taxon>
        <taxon>Thermovirgaceae</taxon>
        <taxon>Thermovirga</taxon>
    </lineage>
</organism>
<evidence type="ECO:0000256" key="13">
    <source>
        <dbReference type="RuleBase" id="RU003448"/>
    </source>
</evidence>
<reference evidence="16 17" key="2">
    <citation type="journal article" date="2012" name="Stand. Genomic Sci.">
        <title>Genome sequence of the moderately thermophilic, amino-acid-degrading and sulfur-reducing bacterium Thermovirga lienii type strain (Cas60314(T)).</title>
        <authorList>
            <person name="Goker M."/>
            <person name="Saunders E."/>
            <person name="Lapidus A."/>
            <person name="Nolan M."/>
            <person name="Lucas S."/>
            <person name="Hammon N."/>
            <person name="Deshpande S."/>
            <person name="Cheng J.F."/>
            <person name="Han C."/>
            <person name="Tapia R."/>
            <person name="Goodwin L.A."/>
            <person name="Pitluck S."/>
            <person name="Liolios K."/>
            <person name="Mavromatis K."/>
            <person name="Pagani I."/>
            <person name="Ivanova N."/>
            <person name="Mikhailova N."/>
            <person name="Pati A."/>
            <person name="Chen A."/>
            <person name="Palaniappan K."/>
            <person name="Land M."/>
            <person name="Chang Y.J."/>
            <person name="Jeffries C.D."/>
            <person name="Brambilla E.M."/>
            <person name="Rohde M."/>
            <person name="Spring S."/>
            <person name="Detter J.C."/>
            <person name="Woyke T."/>
            <person name="Bristow J."/>
            <person name="Eisen J.A."/>
            <person name="Markowitz V."/>
            <person name="Hugenholtz P."/>
            <person name="Kyrpides N.C."/>
            <person name="Klenk H.P."/>
        </authorList>
    </citation>
    <scope>NUCLEOTIDE SEQUENCE [LARGE SCALE GENOMIC DNA]</scope>
    <source>
        <strain evidence="17">ATCC BAA-1197 / DSM 17291 / Cas60314</strain>
    </source>
</reference>
<evidence type="ECO:0000256" key="6">
    <source>
        <dbReference type="ARBA" id="ARBA00022679"/>
    </source>
</evidence>
<dbReference type="UniPathway" id="UPA00050">
    <property type="reaction ID" value="UER00461"/>
</dbReference>
<feature type="domain" description="ACT" evidence="15">
    <location>
        <begin position="343"/>
        <end position="404"/>
    </location>
</feature>
<dbReference type="PROSITE" id="PS51671">
    <property type="entry name" value="ACT"/>
    <property type="match status" value="2"/>
</dbReference>
<accession>G7V8G4</accession>
<dbReference type="Pfam" id="PF22468">
    <property type="entry name" value="ACT_9"/>
    <property type="match status" value="2"/>
</dbReference>
<proteinExistence type="inferred from homology"/>
<dbReference type="Pfam" id="PF00696">
    <property type="entry name" value="AA_kinase"/>
    <property type="match status" value="1"/>
</dbReference>
<comment type="pathway">
    <text evidence="1 14">Amino-acid biosynthesis; L-lysine biosynthesis via DAP pathway; (S)-tetrahydrodipicolinate from L-aspartate: step 1/4.</text>
</comment>
<dbReference type="InterPro" id="IPR005260">
    <property type="entry name" value="Asp_kin_monofn"/>
</dbReference>
<dbReference type="PIRSF" id="PIRSF000726">
    <property type="entry name" value="Asp_kin"/>
    <property type="match status" value="1"/>
</dbReference>
<keyword evidence="8 13" id="KW-0418">Kinase</keyword>
<feature type="binding site" evidence="12">
    <location>
        <position position="179"/>
    </location>
    <ligand>
        <name>ATP</name>
        <dbReference type="ChEBI" id="CHEBI:30616"/>
    </ligand>
</feature>
<feature type="binding site" evidence="12">
    <location>
        <position position="184"/>
    </location>
    <ligand>
        <name>ATP</name>
        <dbReference type="ChEBI" id="CHEBI:30616"/>
    </ligand>
</feature>
<comment type="catalytic activity">
    <reaction evidence="11 13">
        <text>L-aspartate + ATP = 4-phospho-L-aspartate + ADP</text>
        <dbReference type="Rhea" id="RHEA:23776"/>
        <dbReference type="ChEBI" id="CHEBI:29991"/>
        <dbReference type="ChEBI" id="CHEBI:30616"/>
        <dbReference type="ChEBI" id="CHEBI:57535"/>
        <dbReference type="ChEBI" id="CHEBI:456216"/>
        <dbReference type="EC" id="2.7.2.4"/>
    </reaction>
</comment>
<evidence type="ECO:0000256" key="1">
    <source>
        <dbReference type="ARBA" id="ARBA00004766"/>
    </source>
</evidence>
<dbReference type="KEGG" id="tli:Tlie_0591"/>
<evidence type="ECO:0000256" key="8">
    <source>
        <dbReference type="ARBA" id="ARBA00022777"/>
    </source>
</evidence>
<dbReference type="GO" id="GO:0005829">
    <property type="term" value="C:cytosol"/>
    <property type="evidence" value="ECO:0007669"/>
    <property type="project" value="TreeGrafter"/>
</dbReference>
<evidence type="ECO:0000256" key="10">
    <source>
        <dbReference type="ARBA" id="ARBA00023154"/>
    </source>
</evidence>
<dbReference type="NCBIfam" id="NF005155">
    <property type="entry name" value="PRK06635.1-4"/>
    <property type="match status" value="1"/>
</dbReference>
<dbReference type="eggNOG" id="COG0527">
    <property type="taxonomic scope" value="Bacteria"/>
</dbReference>
<comment type="similarity">
    <text evidence="4 13">Belongs to the aspartokinase family.</text>
</comment>
<dbReference type="InterPro" id="IPR018042">
    <property type="entry name" value="Aspartate_kinase_CS"/>
</dbReference>
<dbReference type="InterPro" id="IPR036393">
    <property type="entry name" value="AceGlu_kinase-like_sf"/>
</dbReference>
<reference evidence="17" key="1">
    <citation type="submission" date="2011-10" db="EMBL/GenBank/DDBJ databases">
        <title>The complete genome of chromosome of Thermovirga lienii DSM 17291.</title>
        <authorList>
            <consortium name="US DOE Joint Genome Institute (JGI-PGF)"/>
            <person name="Lucas S."/>
            <person name="Copeland A."/>
            <person name="Lapidus A."/>
            <person name="Glavina del Rio T."/>
            <person name="Dalin E."/>
            <person name="Tice H."/>
            <person name="Bruce D."/>
            <person name="Goodwin L."/>
            <person name="Pitluck S."/>
            <person name="Peters L."/>
            <person name="Mikhailova N."/>
            <person name="Saunders E."/>
            <person name="Kyrpides N."/>
            <person name="Mavromatis K."/>
            <person name="Ivanova N."/>
            <person name="Last F.I."/>
            <person name="Brettin T."/>
            <person name="Detter J.C."/>
            <person name="Han C."/>
            <person name="Larimer F."/>
            <person name="Land M."/>
            <person name="Hauser L."/>
            <person name="Markowitz V."/>
            <person name="Cheng J.-F."/>
            <person name="Hugenholtz P."/>
            <person name="Woyke T."/>
            <person name="Wu D."/>
            <person name="Spring S."/>
            <person name="Schroeder M."/>
            <person name="Brambilla E.-M."/>
            <person name="Klenk H.-P."/>
            <person name="Eisen J.A."/>
        </authorList>
    </citation>
    <scope>NUCLEOTIDE SEQUENCE [LARGE SCALE GENOMIC DNA]</scope>
    <source>
        <strain evidence="17">ATCC BAA-1197 / DSM 17291 / Cas60314</strain>
    </source>
</reference>
<feature type="binding site" evidence="12">
    <location>
        <position position="47"/>
    </location>
    <ligand>
        <name>substrate</name>
    </ligand>
</feature>
<evidence type="ECO:0000256" key="9">
    <source>
        <dbReference type="ARBA" id="ARBA00022840"/>
    </source>
</evidence>
<dbReference type="HOGENOM" id="CLU_009116_3_2_0"/>
<evidence type="ECO:0000313" key="16">
    <source>
        <dbReference type="EMBL" id="AER66326.1"/>
    </source>
</evidence>
<evidence type="ECO:0000259" key="15">
    <source>
        <dbReference type="PROSITE" id="PS51671"/>
    </source>
</evidence>
<dbReference type="CDD" id="cd04913">
    <property type="entry name" value="ACT_AKii-LysC-BS-like_1"/>
    <property type="match status" value="1"/>
</dbReference>
<dbReference type="InterPro" id="IPR001341">
    <property type="entry name" value="Asp_kinase"/>
</dbReference>
<dbReference type="InterPro" id="IPR001048">
    <property type="entry name" value="Asp/Glu/Uridylate_kinase"/>
</dbReference>
<dbReference type="PANTHER" id="PTHR21499">
    <property type="entry name" value="ASPARTATE KINASE"/>
    <property type="match status" value="1"/>
</dbReference>
<dbReference type="InterPro" id="IPR002912">
    <property type="entry name" value="ACT_dom"/>
</dbReference>
<dbReference type="PROSITE" id="PS00324">
    <property type="entry name" value="ASPARTOKINASE"/>
    <property type="match status" value="1"/>
</dbReference>
<dbReference type="CDD" id="cd04923">
    <property type="entry name" value="ACT_AK-LysC-DapG-like_2"/>
    <property type="match status" value="1"/>
</dbReference>
<dbReference type="GO" id="GO:0009088">
    <property type="term" value="P:threonine biosynthetic process"/>
    <property type="evidence" value="ECO:0007669"/>
    <property type="project" value="UniProtKB-UniPathway"/>
</dbReference>
<evidence type="ECO:0000256" key="14">
    <source>
        <dbReference type="RuleBase" id="RU004249"/>
    </source>
</evidence>
<dbReference type="NCBIfam" id="NF005154">
    <property type="entry name" value="PRK06635.1-2"/>
    <property type="match status" value="1"/>
</dbReference>
<evidence type="ECO:0000256" key="2">
    <source>
        <dbReference type="ARBA" id="ARBA00004986"/>
    </source>
</evidence>
<feature type="binding site" evidence="12">
    <location>
        <begin position="7"/>
        <end position="10"/>
    </location>
    <ligand>
        <name>ATP</name>
        <dbReference type="ChEBI" id="CHEBI:30616"/>
    </ligand>
</feature>
<feature type="binding site" evidence="12">
    <location>
        <position position="74"/>
    </location>
    <ligand>
        <name>substrate</name>
    </ligand>
</feature>
<dbReference type="SUPFAM" id="SSF55021">
    <property type="entry name" value="ACT-like"/>
    <property type="match status" value="2"/>
</dbReference>
<evidence type="ECO:0000256" key="5">
    <source>
        <dbReference type="ARBA" id="ARBA00022605"/>
    </source>
</evidence>